<feature type="domain" description="Alcohol dehydrogenase-like N-terminal" evidence="3">
    <location>
        <begin position="24"/>
        <end position="128"/>
    </location>
</feature>
<dbReference type="InterPro" id="IPR036291">
    <property type="entry name" value="NAD(P)-bd_dom_sf"/>
</dbReference>
<dbReference type="PANTHER" id="PTHR43401">
    <property type="entry name" value="L-THREONINE 3-DEHYDROGENASE"/>
    <property type="match status" value="1"/>
</dbReference>
<evidence type="ECO:0000259" key="3">
    <source>
        <dbReference type="Pfam" id="PF08240"/>
    </source>
</evidence>
<evidence type="ECO:0000259" key="2">
    <source>
        <dbReference type="Pfam" id="PF00107"/>
    </source>
</evidence>
<dbReference type="Gene3D" id="3.90.180.10">
    <property type="entry name" value="Medium-chain alcohol dehydrogenases, catalytic domain"/>
    <property type="match status" value="1"/>
</dbReference>
<gene>
    <name evidence="4" type="ORF">CHK_2550</name>
</gene>
<dbReference type="GO" id="GO:0003939">
    <property type="term" value="F:L-iditol 2-dehydrogenase (NAD+) activity"/>
    <property type="evidence" value="ECO:0007669"/>
    <property type="project" value="UniProtKB-EC"/>
</dbReference>
<feature type="domain" description="Alcohol dehydrogenase-like C-terminal" evidence="2">
    <location>
        <begin position="175"/>
        <end position="305"/>
    </location>
</feature>
<dbReference type="STRING" id="270498.CHK_2550"/>
<dbReference type="Proteomes" id="UP000034076">
    <property type="component" value="Unassembled WGS sequence"/>
</dbReference>
<dbReference type="InterPro" id="IPR050129">
    <property type="entry name" value="Zn_alcohol_dh"/>
</dbReference>
<dbReference type="Pfam" id="PF00107">
    <property type="entry name" value="ADH_zinc_N"/>
    <property type="match status" value="1"/>
</dbReference>
<dbReference type="SUPFAM" id="SSF50129">
    <property type="entry name" value="GroES-like"/>
    <property type="match status" value="1"/>
</dbReference>
<dbReference type="InterPro" id="IPR013154">
    <property type="entry name" value="ADH-like_N"/>
</dbReference>
<comment type="caution">
    <text evidence="4">The sequence shown here is derived from an EMBL/GenBank/DDBJ whole genome shotgun (WGS) entry which is preliminary data.</text>
</comment>
<keyword evidence="5" id="KW-1185">Reference proteome</keyword>
<dbReference type="Gene3D" id="3.40.50.720">
    <property type="entry name" value="NAD(P)-binding Rossmann-like Domain"/>
    <property type="match status" value="1"/>
</dbReference>
<dbReference type="OrthoDB" id="9769198at2"/>
<name>A0A0M2NBS6_9FIRM</name>
<dbReference type="InterPro" id="IPR011032">
    <property type="entry name" value="GroES-like_sf"/>
</dbReference>
<dbReference type="AlphaFoldDB" id="A0A0M2NBS6"/>
<evidence type="ECO:0000256" key="1">
    <source>
        <dbReference type="ARBA" id="ARBA00023002"/>
    </source>
</evidence>
<evidence type="ECO:0000313" key="5">
    <source>
        <dbReference type="Proteomes" id="UP000034076"/>
    </source>
</evidence>
<proteinExistence type="predicted"/>
<organism evidence="4 5">
    <name type="scientific">Christensenella hongkongensis</name>
    <dbReference type="NCBI Taxonomy" id="270498"/>
    <lineage>
        <taxon>Bacteria</taxon>
        <taxon>Bacillati</taxon>
        <taxon>Bacillota</taxon>
        <taxon>Clostridia</taxon>
        <taxon>Christensenellales</taxon>
        <taxon>Christensenellaceae</taxon>
        <taxon>Christensenella</taxon>
    </lineage>
</organism>
<protein>
    <submittedName>
        <fullName evidence="4">Sorbitol dehydrogenase</fullName>
        <ecNumber evidence="4">1.1.1.14</ecNumber>
    </submittedName>
</protein>
<accession>A0A0M2NBS6</accession>
<keyword evidence="1 4" id="KW-0560">Oxidoreductase</keyword>
<dbReference type="RefSeq" id="WP_046444368.1">
    <property type="nucleotide sequence ID" value="NZ_LAYJ01000115.1"/>
</dbReference>
<dbReference type="EMBL" id="LAYJ01000115">
    <property type="protein sequence ID" value="KKI49934.1"/>
    <property type="molecule type" value="Genomic_DNA"/>
</dbReference>
<dbReference type="EC" id="1.1.1.14" evidence="4"/>
<dbReference type="SUPFAM" id="SSF51735">
    <property type="entry name" value="NAD(P)-binding Rossmann-fold domains"/>
    <property type="match status" value="1"/>
</dbReference>
<reference evidence="4 5" key="1">
    <citation type="submission" date="2015-04" db="EMBL/GenBank/DDBJ databases">
        <title>Draft genome sequence of bacteremic isolate Catabacter hongkongensis type strain HKU16T.</title>
        <authorList>
            <person name="Lau S.K."/>
            <person name="Teng J.L."/>
            <person name="Huang Y."/>
            <person name="Curreem S.O."/>
            <person name="Tsui S.K."/>
            <person name="Woo P.C."/>
        </authorList>
    </citation>
    <scope>NUCLEOTIDE SEQUENCE [LARGE SCALE GENOMIC DNA]</scope>
    <source>
        <strain evidence="4 5">HKU16</strain>
    </source>
</reference>
<evidence type="ECO:0000313" key="4">
    <source>
        <dbReference type="EMBL" id="KKI49934.1"/>
    </source>
</evidence>
<sequence>MKAVVYYAANDIRVEDRPAPQLNDNNMIAKVKCCALCGTDLKIWTAGNPRCHPPRILGHEMIAGIEQVGKNVKGFSPGEKITFATTIACNDCAYCAAGLQNVCPNSKPISYDFDGGLAEYIEVPAEAIAGGNVIKLAEDIGEEAALCEPLSCAINSQEIVGVKEGDFVLVTGGGPLGAMQALLAKANGAKHVALVGSSAARLKLLDGLEGVELIDGSTTDVEKWIFGETNGLGADVVIVCAPVKSAMENALNYARKGGGISYFASLPSGKSELNLDSRLIHYKELRICGASDSRPEHVQKAAELIGSGKIDLKQVISHRLDLEEIIAGLTLMKDRQCLKVVLYPGGITK</sequence>
<dbReference type="Pfam" id="PF08240">
    <property type="entry name" value="ADH_N"/>
    <property type="match status" value="1"/>
</dbReference>
<dbReference type="InterPro" id="IPR013149">
    <property type="entry name" value="ADH-like_C"/>
</dbReference>
<dbReference type="PANTHER" id="PTHR43401:SF2">
    <property type="entry name" value="L-THREONINE 3-DEHYDROGENASE"/>
    <property type="match status" value="1"/>
</dbReference>